<comment type="caution">
    <text evidence="2">The sequence shown here is derived from an EMBL/GenBank/DDBJ whole genome shotgun (WGS) entry which is preliminary data.</text>
</comment>
<dbReference type="PANTHER" id="PTHR33670:SF17">
    <property type="entry name" value="ANTHER-SPECIFIC PROLINE-RICH PROTEIN APG"/>
    <property type="match status" value="1"/>
</dbReference>
<protein>
    <submittedName>
        <fullName evidence="2">Uncharacterized protein</fullName>
    </submittedName>
</protein>
<proteinExistence type="predicted"/>
<evidence type="ECO:0000256" key="1">
    <source>
        <dbReference type="SAM" id="MobiDB-lite"/>
    </source>
</evidence>
<reference evidence="3" key="1">
    <citation type="journal article" date="2019" name="Gigascience">
        <title>De novo genome assembly of the endangered Acer yangbiense, a plant species with extremely small populations endemic to Yunnan Province, China.</title>
        <authorList>
            <person name="Yang J."/>
            <person name="Wariss H.M."/>
            <person name="Tao L."/>
            <person name="Zhang R."/>
            <person name="Yun Q."/>
            <person name="Hollingsworth P."/>
            <person name="Dao Z."/>
            <person name="Luo G."/>
            <person name="Guo H."/>
            <person name="Ma Y."/>
            <person name="Sun W."/>
        </authorList>
    </citation>
    <scope>NUCLEOTIDE SEQUENCE [LARGE SCALE GENOMIC DNA]</scope>
    <source>
        <strain evidence="3">cv. Malutang</strain>
    </source>
</reference>
<dbReference type="PANTHER" id="PTHR33670">
    <property type="entry name" value="SPLICING FACTOR, PROLINE- AND GLUTAMINE-RICH-LIKE"/>
    <property type="match status" value="1"/>
</dbReference>
<feature type="compositionally biased region" description="Polar residues" evidence="1">
    <location>
        <begin position="10"/>
        <end position="19"/>
    </location>
</feature>
<dbReference type="Proteomes" id="UP000323000">
    <property type="component" value="Chromosome 5"/>
</dbReference>
<dbReference type="EMBL" id="VAHF01000005">
    <property type="protein sequence ID" value="TXG62230.1"/>
    <property type="molecule type" value="Genomic_DNA"/>
</dbReference>
<feature type="compositionally biased region" description="Basic residues" evidence="1">
    <location>
        <begin position="52"/>
        <end position="62"/>
    </location>
</feature>
<sequence length="216" mass="23820">MSVAVLNPQDCLSKNSRFSKQPLISPMKDPRNSYPNFNNNNRSNRVQQLPNRTKRSPPRSHRNSPPSRPAAPKAPAKTNLVMGQVKILKRGEDLSLTTAAQKPVLAEHKPVFAVHKPVSAEPEKKKKVGAVVQKREYPDLGSTDRLGPEPGSVPIQIRLSESKNRALNFYAGSAFVTSPPPSSLPLPAFFTKKSVVTLKTDDATSDLRRILKLDML</sequence>
<feature type="region of interest" description="Disordered" evidence="1">
    <location>
        <begin position="1"/>
        <end position="80"/>
    </location>
</feature>
<gene>
    <name evidence="2" type="ORF">EZV62_013593</name>
</gene>
<dbReference type="OrthoDB" id="1113087at2759"/>
<dbReference type="InterPro" id="IPR028322">
    <property type="entry name" value="PNRC-like_rgn"/>
</dbReference>
<name>A0A5C7HZ53_9ROSI</name>
<dbReference type="Pfam" id="PF15365">
    <property type="entry name" value="PNRC"/>
    <property type="match status" value="1"/>
</dbReference>
<feature type="compositionally biased region" description="Low complexity" evidence="1">
    <location>
        <begin position="32"/>
        <end position="45"/>
    </location>
</feature>
<evidence type="ECO:0000313" key="3">
    <source>
        <dbReference type="Proteomes" id="UP000323000"/>
    </source>
</evidence>
<accession>A0A5C7HZ53</accession>
<organism evidence="2 3">
    <name type="scientific">Acer yangbiense</name>
    <dbReference type="NCBI Taxonomy" id="1000413"/>
    <lineage>
        <taxon>Eukaryota</taxon>
        <taxon>Viridiplantae</taxon>
        <taxon>Streptophyta</taxon>
        <taxon>Embryophyta</taxon>
        <taxon>Tracheophyta</taxon>
        <taxon>Spermatophyta</taxon>
        <taxon>Magnoliopsida</taxon>
        <taxon>eudicotyledons</taxon>
        <taxon>Gunneridae</taxon>
        <taxon>Pentapetalae</taxon>
        <taxon>rosids</taxon>
        <taxon>malvids</taxon>
        <taxon>Sapindales</taxon>
        <taxon>Sapindaceae</taxon>
        <taxon>Hippocastanoideae</taxon>
        <taxon>Acereae</taxon>
        <taxon>Acer</taxon>
    </lineage>
</organism>
<keyword evidence="3" id="KW-1185">Reference proteome</keyword>
<evidence type="ECO:0000313" key="2">
    <source>
        <dbReference type="EMBL" id="TXG62230.1"/>
    </source>
</evidence>
<dbReference type="AlphaFoldDB" id="A0A5C7HZ53"/>
<dbReference type="GO" id="GO:0016071">
    <property type="term" value="P:mRNA metabolic process"/>
    <property type="evidence" value="ECO:0007669"/>
    <property type="project" value="UniProtKB-ARBA"/>
</dbReference>